<protein>
    <submittedName>
        <fullName evidence="1">Uncharacterized protein</fullName>
    </submittedName>
</protein>
<dbReference type="AlphaFoldDB" id="A0AAW1KPF6"/>
<dbReference type="Proteomes" id="UP001458880">
    <property type="component" value="Unassembled WGS sequence"/>
</dbReference>
<proteinExistence type="predicted"/>
<accession>A0AAW1KPF6</accession>
<gene>
    <name evidence="1" type="ORF">QE152_g20010</name>
</gene>
<name>A0AAW1KPF6_POPJA</name>
<comment type="caution">
    <text evidence="1">The sequence shown here is derived from an EMBL/GenBank/DDBJ whole genome shotgun (WGS) entry which is preliminary data.</text>
</comment>
<evidence type="ECO:0000313" key="2">
    <source>
        <dbReference type="Proteomes" id="UP001458880"/>
    </source>
</evidence>
<keyword evidence="2" id="KW-1185">Reference proteome</keyword>
<evidence type="ECO:0000313" key="1">
    <source>
        <dbReference type="EMBL" id="KAK9721812.1"/>
    </source>
</evidence>
<sequence>MFLTGVDVNMSTFAAFLFRLFNLSPQEAQQESCFKILANSDCVDVEGKALVTVELDTKRNGVIILEKEAAEFPAAPKVGG</sequence>
<dbReference type="EMBL" id="JASPKY010000194">
    <property type="protein sequence ID" value="KAK9721812.1"/>
    <property type="molecule type" value="Genomic_DNA"/>
</dbReference>
<organism evidence="1 2">
    <name type="scientific">Popillia japonica</name>
    <name type="common">Japanese beetle</name>
    <dbReference type="NCBI Taxonomy" id="7064"/>
    <lineage>
        <taxon>Eukaryota</taxon>
        <taxon>Metazoa</taxon>
        <taxon>Ecdysozoa</taxon>
        <taxon>Arthropoda</taxon>
        <taxon>Hexapoda</taxon>
        <taxon>Insecta</taxon>
        <taxon>Pterygota</taxon>
        <taxon>Neoptera</taxon>
        <taxon>Endopterygota</taxon>
        <taxon>Coleoptera</taxon>
        <taxon>Polyphaga</taxon>
        <taxon>Scarabaeiformia</taxon>
        <taxon>Scarabaeidae</taxon>
        <taxon>Rutelinae</taxon>
        <taxon>Popillia</taxon>
    </lineage>
</organism>
<reference evidence="1 2" key="1">
    <citation type="journal article" date="2024" name="BMC Genomics">
        <title>De novo assembly and annotation of Popillia japonica's genome with initial clues to its potential as an invasive pest.</title>
        <authorList>
            <person name="Cucini C."/>
            <person name="Boschi S."/>
            <person name="Funari R."/>
            <person name="Cardaioli E."/>
            <person name="Iannotti N."/>
            <person name="Marturano G."/>
            <person name="Paoli F."/>
            <person name="Bruttini M."/>
            <person name="Carapelli A."/>
            <person name="Frati F."/>
            <person name="Nardi F."/>
        </authorList>
    </citation>
    <scope>NUCLEOTIDE SEQUENCE [LARGE SCALE GENOMIC DNA]</scope>
    <source>
        <strain evidence="1">DMR45628</strain>
    </source>
</reference>